<organism evidence="1 2">
    <name type="scientific">Photobacterium angustum</name>
    <dbReference type="NCBI Taxonomy" id="661"/>
    <lineage>
        <taxon>Bacteria</taxon>
        <taxon>Pseudomonadati</taxon>
        <taxon>Pseudomonadota</taxon>
        <taxon>Gammaproteobacteria</taxon>
        <taxon>Vibrionales</taxon>
        <taxon>Vibrionaceae</taxon>
        <taxon>Photobacterium</taxon>
    </lineage>
</organism>
<reference evidence="1 2" key="1">
    <citation type="submission" date="2016-12" db="EMBL/GenBank/DDBJ databases">
        <title>Diversity of luminous bacteria.</title>
        <authorList>
            <person name="Yoshizawa S."/>
            <person name="Kogure K."/>
        </authorList>
    </citation>
    <scope>NUCLEOTIDE SEQUENCE [LARGE SCALE GENOMIC DNA]</scope>
    <source>
        <strain evidence="1 2">LC1-200</strain>
    </source>
</reference>
<accession>A0A2S7W102</accession>
<dbReference type="RefSeq" id="WP_105061071.1">
    <property type="nucleotide sequence ID" value="NZ_MSCJ01000001.1"/>
</dbReference>
<dbReference type="GO" id="GO:0016740">
    <property type="term" value="F:transferase activity"/>
    <property type="evidence" value="ECO:0007669"/>
    <property type="project" value="UniProtKB-KW"/>
</dbReference>
<dbReference type="OrthoDB" id="9769600at2"/>
<dbReference type="Pfam" id="PF13692">
    <property type="entry name" value="Glyco_trans_1_4"/>
    <property type="match status" value="1"/>
</dbReference>
<keyword evidence="1" id="KW-0808">Transferase</keyword>
<gene>
    <name evidence="1" type="ORF">BTO08_11930</name>
</gene>
<sequence length="383" mass="44268">MGRDIEFIIFGEDWGRHPSSTQHLISIIAKQYPVYWINSIGLRQPQLQAKDIRRIIEKIMAFTRRTAIADTEISSTNLKKIIKPLVWPLARNKVMKYINKKLLTTQLPKKKHYRVLWIALPSAIEYIELCQADLIIYYCGDDFSALTGVDHDKAMQAEQTLSMQADLIYVANKQLMTRFPKHKTHYLPHGVDLHLFQSKHACPPAIDKGTKNIGFYGSLNNWLDYDLLQQLALARPQIQFYLLGNKECHQVQQLQNENIHLLPAVPHNQLASYVQHWHAAILPFINNQQIKMCNPLKLREYLAAGCPVISSDYKAAAEYSPLVSIATTQKEWLSAIDRITQLSPQQASEYKRKAYQCVQHDSWQLRIEKIIHAIQKIRYSTTE</sequence>
<dbReference type="Gene3D" id="3.40.50.11010">
    <property type="match status" value="1"/>
</dbReference>
<evidence type="ECO:0000313" key="1">
    <source>
        <dbReference type="EMBL" id="PQJ68017.1"/>
    </source>
</evidence>
<comment type="caution">
    <text evidence="1">The sequence shown here is derived from an EMBL/GenBank/DDBJ whole genome shotgun (WGS) entry which is preliminary data.</text>
</comment>
<dbReference type="Proteomes" id="UP000238730">
    <property type="component" value="Unassembled WGS sequence"/>
</dbReference>
<name>A0A2S7W102_PHOAN</name>
<dbReference type="PANTHER" id="PTHR12526:SF630">
    <property type="entry name" value="GLYCOSYLTRANSFERASE"/>
    <property type="match status" value="1"/>
</dbReference>
<proteinExistence type="predicted"/>
<dbReference type="AlphaFoldDB" id="A0A2S7W102"/>
<dbReference type="EMBL" id="MSCJ01000001">
    <property type="protein sequence ID" value="PQJ68017.1"/>
    <property type="molecule type" value="Genomic_DNA"/>
</dbReference>
<dbReference type="SUPFAM" id="SSF53756">
    <property type="entry name" value="UDP-Glycosyltransferase/glycogen phosphorylase"/>
    <property type="match status" value="1"/>
</dbReference>
<dbReference type="PANTHER" id="PTHR12526">
    <property type="entry name" value="GLYCOSYLTRANSFERASE"/>
    <property type="match status" value="1"/>
</dbReference>
<dbReference type="Gene3D" id="3.40.50.2000">
    <property type="entry name" value="Glycogen Phosphorylase B"/>
    <property type="match status" value="1"/>
</dbReference>
<protein>
    <submittedName>
        <fullName evidence="1">Glycosyl transferase family 1</fullName>
    </submittedName>
</protein>
<evidence type="ECO:0000313" key="2">
    <source>
        <dbReference type="Proteomes" id="UP000238730"/>
    </source>
</evidence>